<keyword evidence="2" id="KW-1185">Reference proteome</keyword>
<dbReference type="RefSeq" id="XP_056793959.1">
    <property type="nucleotide sequence ID" value="XM_056929666.1"/>
</dbReference>
<dbReference type="PANTHER" id="PTHR48419">
    <property type="entry name" value="SULFOTRANSFERASE DOMAIN-CONTAINING PROTEIN"/>
    <property type="match status" value="1"/>
</dbReference>
<proteinExistence type="predicted"/>
<name>A0A9W9XKZ2_9EURO</name>
<sequence>MGSIGSALPTQASNALFPATPPKRLLLLSVPRTASNLFVKVLNPGAQPALKTNAFSGYFFYPVLSTAALEGLTSKEAKDWTPQERQRYLSLCQESFDNLEGLSQEATKENKSIFTKEHLTWLIDPAMLYTSQTAPVRLETPMRINVAEEYSSSRTYTQPSIFPDEYLRTWQFAFTIRHPALAWPSLYRAIKRAGEEGGFVDEDGARGASLGNMTFAWTRTMYDWCVAQPDTGLDKTCLQFEWSKDGKKKSDHWGDLDKNRPDRTDAHRQAANILLGTLEASTGLMKDRTPAHVDIEAEHAKWEVEFGKEMAGLIENAVRNSMGDYEYLRAHRMQA</sequence>
<dbReference type="Proteomes" id="UP001148312">
    <property type="component" value="Unassembled WGS sequence"/>
</dbReference>
<dbReference type="GeneID" id="81619915"/>
<gene>
    <name evidence="1" type="ORF">N7539_000062</name>
</gene>
<reference evidence="1" key="2">
    <citation type="journal article" date="2023" name="IMA Fungus">
        <title>Comparative genomic study of the Penicillium genus elucidates a diverse pangenome and 15 lateral gene transfer events.</title>
        <authorList>
            <person name="Petersen C."/>
            <person name="Sorensen T."/>
            <person name="Nielsen M.R."/>
            <person name="Sondergaard T.E."/>
            <person name="Sorensen J.L."/>
            <person name="Fitzpatrick D.A."/>
            <person name="Frisvad J.C."/>
            <person name="Nielsen K.L."/>
        </authorList>
    </citation>
    <scope>NUCLEOTIDE SEQUENCE</scope>
    <source>
        <strain evidence="1">IBT 30728</strain>
    </source>
</reference>
<accession>A0A9W9XKZ2</accession>
<dbReference type="EMBL" id="JAPWDQ010000001">
    <property type="protein sequence ID" value="KAJ5494946.1"/>
    <property type="molecule type" value="Genomic_DNA"/>
</dbReference>
<reference evidence="1" key="1">
    <citation type="submission" date="2022-12" db="EMBL/GenBank/DDBJ databases">
        <authorList>
            <person name="Petersen C."/>
        </authorList>
    </citation>
    <scope>NUCLEOTIDE SEQUENCE</scope>
    <source>
        <strain evidence="1">IBT 30728</strain>
    </source>
</reference>
<protein>
    <submittedName>
        <fullName evidence="1">Uncharacterized protein</fullName>
    </submittedName>
</protein>
<evidence type="ECO:0000313" key="1">
    <source>
        <dbReference type="EMBL" id="KAJ5494946.1"/>
    </source>
</evidence>
<dbReference type="AlphaFoldDB" id="A0A9W9XKZ2"/>
<dbReference type="InterPro" id="IPR053226">
    <property type="entry name" value="Pyrrolopyrazine_biosynth_F"/>
</dbReference>
<evidence type="ECO:0000313" key="2">
    <source>
        <dbReference type="Proteomes" id="UP001148312"/>
    </source>
</evidence>
<dbReference type="PANTHER" id="PTHR48419:SF1">
    <property type="entry name" value="SULFOTRANSFERASE DOMAIN-CONTAINING PROTEIN"/>
    <property type="match status" value="1"/>
</dbReference>
<comment type="caution">
    <text evidence="1">The sequence shown here is derived from an EMBL/GenBank/DDBJ whole genome shotgun (WGS) entry which is preliminary data.</text>
</comment>
<organism evidence="1 2">
    <name type="scientific">Penicillium diatomitis</name>
    <dbReference type="NCBI Taxonomy" id="2819901"/>
    <lineage>
        <taxon>Eukaryota</taxon>
        <taxon>Fungi</taxon>
        <taxon>Dikarya</taxon>
        <taxon>Ascomycota</taxon>
        <taxon>Pezizomycotina</taxon>
        <taxon>Eurotiomycetes</taxon>
        <taxon>Eurotiomycetidae</taxon>
        <taxon>Eurotiales</taxon>
        <taxon>Aspergillaceae</taxon>
        <taxon>Penicillium</taxon>
    </lineage>
</organism>